<sequence>MDLSDLPVQVLCKILPFENYLLDLPYETIIPWLNLIPQRESFQLLVENGLSQFKINSETKIVSMTTLSNKEVILRRRQKYSAYDWWTALSRKFMQKVFISFETNPIDSKFYKSFVIYELKDVRRLLLEYYPSSPFLFIWNGSDIPANLVPFWMHFFSLEKYSVTYYHTSLSFPSNLDANSQFTTFFNYRLYNHNPKINSWLREQRTMTMSRMKNIKVSVTLLQLIKIRNQIKCGRAQRAVRPTPYVLQIYITSDKSDDYYFAEFDATWVSDIFKLKKVECFIFHYFNPETTIINLQQILRKMRHLDRLELSFGNLDIDTIPKLVPRFNVVYDLKVKIHRSCYRNLQLNGEIKENWHVFYQNEDYVVL</sequence>
<protein>
    <submittedName>
        <fullName evidence="1">Uncharacterized protein</fullName>
    </submittedName>
</protein>
<organism evidence="1 2">
    <name type="scientific">Candida metapsilosis</name>
    <dbReference type="NCBI Taxonomy" id="273372"/>
    <lineage>
        <taxon>Eukaryota</taxon>
        <taxon>Fungi</taxon>
        <taxon>Dikarya</taxon>
        <taxon>Ascomycota</taxon>
        <taxon>Saccharomycotina</taxon>
        <taxon>Pichiomycetes</taxon>
        <taxon>Debaryomycetaceae</taxon>
        <taxon>Candida/Lodderomyces clade</taxon>
        <taxon>Candida</taxon>
    </lineage>
</organism>
<keyword evidence="2" id="KW-1185">Reference proteome</keyword>
<dbReference type="AlphaFoldDB" id="A0A8H7ZE84"/>
<dbReference type="EMBL" id="JAEOAQ010000007">
    <property type="protein sequence ID" value="KAG5417241.1"/>
    <property type="molecule type" value="Genomic_DNA"/>
</dbReference>
<comment type="caution">
    <text evidence="1">The sequence shown here is derived from an EMBL/GenBank/DDBJ whole genome shotgun (WGS) entry which is preliminary data.</text>
</comment>
<name>A0A8H7ZE84_9ASCO</name>
<evidence type="ECO:0000313" key="1">
    <source>
        <dbReference type="EMBL" id="KAG5417241.1"/>
    </source>
</evidence>
<dbReference type="OrthoDB" id="4026874at2759"/>
<gene>
    <name evidence="1" type="ORF">I9W82_004874</name>
</gene>
<accession>A0A8H7ZE84</accession>
<dbReference type="RefSeq" id="XP_067546357.1">
    <property type="nucleotide sequence ID" value="XM_067693991.1"/>
</dbReference>
<evidence type="ECO:0000313" key="2">
    <source>
        <dbReference type="Proteomes" id="UP000669133"/>
    </source>
</evidence>
<dbReference type="GeneID" id="93653503"/>
<reference evidence="1 2" key="1">
    <citation type="submission" date="2020-12" db="EMBL/GenBank/DDBJ databases">
        <title>Effect of drift, selection, and recombination on the evolution of hybrid genomes in Candida yeast pathogens.</title>
        <authorList>
            <person name="Mixao V."/>
            <person name="Ksiezopolska E."/>
            <person name="Saus E."/>
            <person name="Boekhout T."/>
            <person name="Gacser A."/>
            <person name="Gabaldon T."/>
        </authorList>
    </citation>
    <scope>NUCLEOTIDE SEQUENCE [LARGE SCALE GENOMIC DNA]</scope>
    <source>
        <strain evidence="1 2">BP57</strain>
    </source>
</reference>
<proteinExistence type="predicted"/>
<dbReference type="Proteomes" id="UP000669133">
    <property type="component" value="Unassembled WGS sequence"/>
</dbReference>